<feature type="region of interest" description="Disordered" evidence="1">
    <location>
        <begin position="1"/>
        <end position="99"/>
    </location>
</feature>
<evidence type="ECO:0000256" key="1">
    <source>
        <dbReference type="SAM" id="MobiDB-lite"/>
    </source>
</evidence>
<name>A0A4W2ERV5_BOBOX</name>
<evidence type="ECO:0000313" key="2">
    <source>
        <dbReference type="Ensembl" id="ENSBIXP00000039694.1"/>
    </source>
</evidence>
<reference evidence="2" key="2">
    <citation type="submission" date="2025-05" db="UniProtKB">
        <authorList>
            <consortium name="Ensembl"/>
        </authorList>
    </citation>
    <scope>IDENTIFICATION</scope>
</reference>
<evidence type="ECO:0000313" key="4">
    <source>
        <dbReference type="Proteomes" id="UP000429181"/>
    </source>
</evidence>
<feature type="compositionally biased region" description="Gly residues" evidence="1">
    <location>
        <begin position="32"/>
        <end position="41"/>
    </location>
</feature>
<sequence>MAPRVPGARSQVRGGPAPQRATSAGATLSLSRGGGGRGNPPGAGRRTFRTPAQPPAHLGGTALPWAPGGAACGDRGYPTRVPEGRHHLAPTLRAAPRKV</sequence>
<dbReference type="Proteomes" id="UP000314981">
    <property type="component" value="Chromosome 3"/>
</dbReference>
<accession>A0A4W2ERV5</accession>
<dbReference type="Proteomes" id="UP000429181">
    <property type="component" value="Chromosome 3"/>
</dbReference>
<dbReference type="Ensembl" id="ENSBIXT00000034301.1">
    <property type="protein sequence ID" value="ENSBIXP00000039694.1"/>
    <property type="gene ID" value="ENSBIXG00000023631.1"/>
</dbReference>
<dbReference type="AlphaFoldDB" id="A0A4W2ERV5"/>
<protein>
    <submittedName>
        <fullName evidence="2">Uncharacterized protein</fullName>
    </submittedName>
</protein>
<reference evidence="3 4" key="1">
    <citation type="submission" date="2018-11" db="EMBL/GenBank/DDBJ databases">
        <title>Haplotype-resolved cattle genomes.</title>
        <authorList>
            <person name="Low W.Y."/>
            <person name="Tearle R."/>
            <person name="Bickhart D.M."/>
            <person name="Rosen B.D."/>
            <person name="Koren S."/>
            <person name="Rhie A."/>
            <person name="Hiendleder S."/>
            <person name="Phillippy A.M."/>
            <person name="Smith T.P.L."/>
            <person name="Williams J.L."/>
        </authorList>
    </citation>
    <scope>NUCLEOTIDE SEQUENCE [LARGE SCALE GENOMIC DNA]</scope>
</reference>
<evidence type="ECO:0000313" key="3">
    <source>
        <dbReference type="Proteomes" id="UP000314981"/>
    </source>
</evidence>
<keyword evidence="3" id="KW-1185">Reference proteome</keyword>
<organism evidence="2 3">
    <name type="scientific">Bos indicus x Bos taurus</name>
    <name type="common">Hybrid cattle</name>
    <dbReference type="NCBI Taxonomy" id="30522"/>
    <lineage>
        <taxon>Eukaryota</taxon>
        <taxon>Metazoa</taxon>
        <taxon>Chordata</taxon>
        <taxon>Craniata</taxon>
        <taxon>Vertebrata</taxon>
        <taxon>Euteleostomi</taxon>
        <taxon>Mammalia</taxon>
        <taxon>Eutheria</taxon>
        <taxon>Laurasiatheria</taxon>
        <taxon>Artiodactyla</taxon>
        <taxon>Ruminantia</taxon>
        <taxon>Pecora</taxon>
        <taxon>Bovidae</taxon>
        <taxon>Bovinae</taxon>
        <taxon>Bos</taxon>
    </lineage>
</organism>
<proteinExistence type="predicted"/>
<dbReference type="Ensembl" id="ENSBIXT00005020081.1">
    <property type="protein sequence ID" value="ENSBIXP00005034724.1"/>
    <property type="gene ID" value="ENSBIXG00005015738.1"/>
</dbReference>